<evidence type="ECO:0000313" key="2">
    <source>
        <dbReference type="Proteomes" id="UP000314294"/>
    </source>
</evidence>
<dbReference type="EMBL" id="SRLO01000497">
    <property type="protein sequence ID" value="TNN54062.1"/>
    <property type="molecule type" value="Genomic_DNA"/>
</dbReference>
<dbReference type="OrthoDB" id="8964759at2759"/>
<accession>A0A4Z2GN30</accession>
<sequence>MVKEESLAHQANLVMESQVRMACQARQACQVGKAIQDHQVYQESQGFLDLVNQDSQDQMVIKVWVGPLDFLGQKEIRATEDCLACLDPLDQMVHQVFQALREPQEV</sequence>
<protein>
    <submittedName>
        <fullName evidence="1">Uncharacterized protein</fullName>
    </submittedName>
</protein>
<keyword evidence="2" id="KW-1185">Reference proteome</keyword>
<evidence type="ECO:0000313" key="1">
    <source>
        <dbReference type="EMBL" id="TNN54062.1"/>
    </source>
</evidence>
<organism evidence="1 2">
    <name type="scientific">Liparis tanakae</name>
    <name type="common">Tanaka's snailfish</name>
    <dbReference type="NCBI Taxonomy" id="230148"/>
    <lineage>
        <taxon>Eukaryota</taxon>
        <taxon>Metazoa</taxon>
        <taxon>Chordata</taxon>
        <taxon>Craniata</taxon>
        <taxon>Vertebrata</taxon>
        <taxon>Euteleostomi</taxon>
        <taxon>Actinopterygii</taxon>
        <taxon>Neopterygii</taxon>
        <taxon>Teleostei</taxon>
        <taxon>Neoteleostei</taxon>
        <taxon>Acanthomorphata</taxon>
        <taxon>Eupercaria</taxon>
        <taxon>Perciformes</taxon>
        <taxon>Cottioidei</taxon>
        <taxon>Cottales</taxon>
        <taxon>Liparidae</taxon>
        <taxon>Liparis</taxon>
    </lineage>
</organism>
<dbReference type="Proteomes" id="UP000314294">
    <property type="component" value="Unassembled WGS sequence"/>
</dbReference>
<dbReference type="AlphaFoldDB" id="A0A4Z2GN30"/>
<name>A0A4Z2GN30_9TELE</name>
<comment type="caution">
    <text evidence="1">The sequence shown here is derived from an EMBL/GenBank/DDBJ whole genome shotgun (WGS) entry which is preliminary data.</text>
</comment>
<gene>
    <name evidence="1" type="ORF">EYF80_035753</name>
</gene>
<reference evidence="1 2" key="1">
    <citation type="submission" date="2019-03" db="EMBL/GenBank/DDBJ databases">
        <title>First draft genome of Liparis tanakae, snailfish: a comprehensive survey of snailfish specific genes.</title>
        <authorList>
            <person name="Kim W."/>
            <person name="Song I."/>
            <person name="Jeong J.-H."/>
            <person name="Kim D."/>
            <person name="Kim S."/>
            <person name="Ryu S."/>
            <person name="Song J.Y."/>
            <person name="Lee S.K."/>
        </authorList>
    </citation>
    <scope>NUCLEOTIDE SEQUENCE [LARGE SCALE GENOMIC DNA]</scope>
    <source>
        <tissue evidence="1">Muscle</tissue>
    </source>
</reference>
<proteinExistence type="predicted"/>